<feature type="transmembrane region" description="Helical" evidence="1">
    <location>
        <begin position="207"/>
        <end position="225"/>
    </location>
</feature>
<keyword evidence="3" id="KW-1185">Reference proteome</keyword>
<name>A0A2S0L6C6_9FIRM</name>
<keyword evidence="1" id="KW-0472">Membrane</keyword>
<dbReference type="AlphaFoldDB" id="A0A2S0L6C6"/>
<protein>
    <submittedName>
        <fullName evidence="2">Uncharacterized protein</fullName>
    </submittedName>
</protein>
<organism evidence="2 3">
    <name type="scientific">Mogibacterium diversum</name>
    <dbReference type="NCBI Taxonomy" id="114527"/>
    <lineage>
        <taxon>Bacteria</taxon>
        <taxon>Bacillati</taxon>
        <taxon>Bacillota</taxon>
        <taxon>Clostridia</taxon>
        <taxon>Peptostreptococcales</taxon>
        <taxon>Anaerovoracaceae</taxon>
        <taxon>Mogibacterium</taxon>
    </lineage>
</organism>
<dbReference type="OrthoDB" id="3239423at2"/>
<feature type="transmembrane region" description="Helical" evidence="1">
    <location>
        <begin position="6"/>
        <end position="23"/>
    </location>
</feature>
<reference evidence="3" key="1">
    <citation type="submission" date="2018-02" db="EMBL/GenBank/DDBJ databases">
        <authorList>
            <person name="Holder M.E."/>
            <person name="Ajami N.J."/>
            <person name="Petrosino J.F."/>
        </authorList>
    </citation>
    <scope>NUCLEOTIDE SEQUENCE [LARGE SCALE GENOMIC DNA]</scope>
    <source>
        <strain evidence="3">CCUG 47132</strain>
    </source>
</reference>
<dbReference type="EMBL" id="CP027228">
    <property type="protein sequence ID" value="AVM48845.1"/>
    <property type="molecule type" value="Genomic_DNA"/>
</dbReference>
<dbReference type="Proteomes" id="UP000237883">
    <property type="component" value="Chromosome"/>
</dbReference>
<evidence type="ECO:0000313" key="2">
    <source>
        <dbReference type="EMBL" id="AVM48845.1"/>
    </source>
</evidence>
<evidence type="ECO:0000313" key="3">
    <source>
        <dbReference type="Proteomes" id="UP000237883"/>
    </source>
</evidence>
<feature type="transmembrane region" description="Helical" evidence="1">
    <location>
        <begin position="286"/>
        <end position="303"/>
    </location>
</feature>
<dbReference type="GeneID" id="78392253"/>
<gene>
    <name evidence="2" type="ORF">C5Q96_08250</name>
</gene>
<accession>A0A2S0L6C6</accession>
<proteinExistence type="predicted"/>
<evidence type="ECO:0000256" key="1">
    <source>
        <dbReference type="SAM" id="Phobius"/>
    </source>
</evidence>
<dbReference type="KEGG" id="mdv:C5Q96_08250"/>
<keyword evidence="1" id="KW-1133">Transmembrane helix</keyword>
<keyword evidence="1" id="KW-0812">Transmembrane</keyword>
<sequence>MGFLEVMVLVVIVACAVAVYIVNQKTGFLWKLQAEIKWREVQADINAISEMHEKYYETGQKMKWLDKKLTKSTKKDFETHINRYNKYIYFCNSKRVPAKIDHNAFTTIIEETEDAILNPGDALNKVLERTQKAYDSEYKNLNITGEKLLEERKKSIYLISDVENLVNSIAKRPKLFDTELSEIKVEKSKFQSSLDFAKKQKVNLEKGAAGIGAGVAAGGAVAGIAPTAAMWVATTFGTASTGTAISALSGAAATNAALAWLGGGALTAGGGGMVAGQALLALAGPIGWGIAGTSVLASVYLMVRKRFKIQESKRDEIKRMKAFTEILKEVEIKIEKISVQTSSIYSKLLKQHKDCSIYQSADYSTFSSEDKANLAALVNNTKSLASLLGKTVEDDN</sequence>
<dbReference type="RefSeq" id="WP_106057899.1">
    <property type="nucleotide sequence ID" value="NZ_CP027228.1"/>
</dbReference>